<organism evidence="5 6">
    <name type="scientific">Tagetes erecta</name>
    <name type="common">African marigold</name>
    <dbReference type="NCBI Taxonomy" id="13708"/>
    <lineage>
        <taxon>Eukaryota</taxon>
        <taxon>Viridiplantae</taxon>
        <taxon>Streptophyta</taxon>
        <taxon>Embryophyta</taxon>
        <taxon>Tracheophyta</taxon>
        <taxon>Spermatophyta</taxon>
        <taxon>Magnoliopsida</taxon>
        <taxon>eudicotyledons</taxon>
        <taxon>Gunneridae</taxon>
        <taxon>Pentapetalae</taxon>
        <taxon>asterids</taxon>
        <taxon>campanulids</taxon>
        <taxon>Asterales</taxon>
        <taxon>Asteraceae</taxon>
        <taxon>Asteroideae</taxon>
        <taxon>Heliantheae alliance</taxon>
        <taxon>Tageteae</taxon>
        <taxon>Tagetes</taxon>
    </lineage>
</organism>
<dbReference type="InterPro" id="IPR013955">
    <property type="entry name" value="Rep_factor-A_C"/>
</dbReference>
<feature type="domain" description="Replication protein A OB" evidence="4">
    <location>
        <begin position="60"/>
        <end position="131"/>
    </location>
</feature>
<dbReference type="Pfam" id="PF16900">
    <property type="entry name" value="REPA_OB_2"/>
    <property type="match status" value="1"/>
</dbReference>
<evidence type="ECO:0000313" key="6">
    <source>
        <dbReference type="Proteomes" id="UP001229421"/>
    </source>
</evidence>
<dbReference type="GO" id="GO:0003677">
    <property type="term" value="F:DNA binding"/>
    <property type="evidence" value="ECO:0007669"/>
    <property type="project" value="UniProtKB-KW"/>
</dbReference>
<proteinExistence type="predicted"/>
<evidence type="ECO:0000259" key="4">
    <source>
        <dbReference type="Pfam" id="PF16900"/>
    </source>
</evidence>
<dbReference type="PANTHER" id="PTHR47165">
    <property type="entry name" value="OS03G0429900 PROTEIN"/>
    <property type="match status" value="1"/>
</dbReference>
<feature type="domain" description="Replication factor A C-terminal" evidence="3">
    <location>
        <begin position="179"/>
        <end position="278"/>
    </location>
</feature>
<name>A0AAD8L0B8_TARER</name>
<dbReference type="InterPro" id="IPR031657">
    <property type="entry name" value="REPA_OB_2"/>
</dbReference>
<keyword evidence="1" id="KW-0238">DNA-binding</keyword>
<accession>A0AAD8L0B8</accession>
<gene>
    <name evidence="5" type="ORF">QVD17_09117</name>
</gene>
<dbReference type="InterPro" id="IPR012340">
    <property type="entry name" value="NA-bd_OB-fold"/>
</dbReference>
<dbReference type="Pfam" id="PF08646">
    <property type="entry name" value="Rep_fac-A_C"/>
    <property type="match status" value="1"/>
</dbReference>
<dbReference type="EMBL" id="JAUHHV010000002">
    <property type="protein sequence ID" value="KAK1432223.1"/>
    <property type="molecule type" value="Genomic_DNA"/>
</dbReference>
<feature type="region of interest" description="Disordered" evidence="2">
    <location>
        <begin position="308"/>
        <end position="350"/>
    </location>
</feature>
<dbReference type="AlphaFoldDB" id="A0AAD8L0B8"/>
<dbReference type="PANTHER" id="PTHR47165:SF4">
    <property type="entry name" value="OS03G0429900 PROTEIN"/>
    <property type="match status" value="1"/>
</dbReference>
<evidence type="ECO:0000313" key="5">
    <source>
        <dbReference type="EMBL" id="KAK1432223.1"/>
    </source>
</evidence>
<keyword evidence="6" id="KW-1185">Reference proteome</keyword>
<dbReference type="SUPFAM" id="SSF50249">
    <property type="entry name" value="Nucleic acid-binding proteins"/>
    <property type="match status" value="2"/>
</dbReference>
<dbReference type="Gene3D" id="2.40.50.140">
    <property type="entry name" value="Nucleic acid-binding proteins"/>
    <property type="match status" value="2"/>
</dbReference>
<dbReference type="Proteomes" id="UP001229421">
    <property type="component" value="Unassembled WGS sequence"/>
</dbReference>
<reference evidence="5" key="1">
    <citation type="journal article" date="2023" name="bioRxiv">
        <title>Improved chromosome-level genome assembly for marigold (Tagetes erecta).</title>
        <authorList>
            <person name="Jiang F."/>
            <person name="Yuan L."/>
            <person name="Wang S."/>
            <person name="Wang H."/>
            <person name="Xu D."/>
            <person name="Wang A."/>
            <person name="Fan W."/>
        </authorList>
    </citation>
    <scope>NUCLEOTIDE SEQUENCE</scope>
    <source>
        <strain evidence="5">WSJ</strain>
        <tissue evidence="5">Leaf</tissue>
    </source>
</reference>
<evidence type="ECO:0000259" key="3">
    <source>
        <dbReference type="Pfam" id="PF08646"/>
    </source>
</evidence>
<evidence type="ECO:0000256" key="2">
    <source>
        <dbReference type="SAM" id="MobiDB-lite"/>
    </source>
</evidence>
<sequence>MPTVQHEASLLIEKKVKLTPSQQHDIPRQYYNFAKYGDLKSRVESRMPLTDYIGKTEYVSDMITRKGIRMRKIRILEESRETIEVTLWGDKGEDFQKEVAKDKILAITGTNVTIYNGRTQLESTSATTTAINPDIPELETYIQRFKNLKAKPNEDTATEITIGDLTNVDVNQPTKQYRCTARIIKIDPLRNWFFAKCPDCSGKLYSQRQTFACGNCDFTDEPKFFYSVNTIVTDDTGTVEAVFFTNAMNDMLNISCRDLVITHRYTDQKIIPEQIRVLQGTTKVLYFNVRPDRTIAINKAENLESASTTATSSLIPTTPNPKKYHEKRTTTTSIQPDKKQKTLGSHHYLL</sequence>
<evidence type="ECO:0000256" key="1">
    <source>
        <dbReference type="ARBA" id="ARBA00023125"/>
    </source>
</evidence>
<evidence type="ECO:0008006" key="7">
    <source>
        <dbReference type="Google" id="ProtNLM"/>
    </source>
</evidence>
<protein>
    <recommendedName>
        <fullName evidence="7">Replication factor A C-terminal domain-containing protein</fullName>
    </recommendedName>
</protein>
<comment type="caution">
    <text evidence="5">The sequence shown here is derived from an EMBL/GenBank/DDBJ whole genome shotgun (WGS) entry which is preliminary data.</text>
</comment>